<dbReference type="PROSITE" id="PS51257">
    <property type="entry name" value="PROKAR_LIPOPROTEIN"/>
    <property type="match status" value="1"/>
</dbReference>
<keyword evidence="1" id="KW-0732">Signal</keyword>
<evidence type="ECO:0000256" key="1">
    <source>
        <dbReference type="SAM" id="SignalP"/>
    </source>
</evidence>
<reference evidence="2 3" key="1">
    <citation type="submission" date="2024-09" db="EMBL/GenBank/DDBJ databases">
        <authorList>
            <person name="Sun Q."/>
            <person name="Mori K."/>
        </authorList>
    </citation>
    <scope>NUCLEOTIDE SEQUENCE [LARGE SCALE GENOMIC DNA]</scope>
    <source>
        <strain evidence="2 3">CCM 7415</strain>
    </source>
</reference>
<feature type="signal peptide" evidence="1">
    <location>
        <begin position="1"/>
        <end position="21"/>
    </location>
</feature>
<name>A0ABV6G775_9GAMM</name>
<organism evidence="2 3">
    <name type="scientific">Kushneria aurantia</name>
    <dbReference type="NCBI Taxonomy" id="504092"/>
    <lineage>
        <taxon>Bacteria</taxon>
        <taxon>Pseudomonadati</taxon>
        <taxon>Pseudomonadota</taxon>
        <taxon>Gammaproteobacteria</taxon>
        <taxon>Oceanospirillales</taxon>
        <taxon>Halomonadaceae</taxon>
        <taxon>Kushneria</taxon>
    </lineage>
</organism>
<proteinExistence type="predicted"/>
<dbReference type="Pfam" id="PF11745">
    <property type="entry name" value="DUF3304"/>
    <property type="match status" value="1"/>
</dbReference>
<accession>A0ABV6G775</accession>
<keyword evidence="3" id="KW-1185">Reference proteome</keyword>
<evidence type="ECO:0000313" key="3">
    <source>
        <dbReference type="Proteomes" id="UP001589814"/>
    </source>
</evidence>
<protein>
    <submittedName>
        <fullName evidence="2">DUF3304 domain-containing protein</fullName>
    </submittedName>
</protein>
<dbReference type="EMBL" id="JBHLVX010000055">
    <property type="protein sequence ID" value="MFC0269271.1"/>
    <property type="molecule type" value="Genomic_DNA"/>
</dbReference>
<sequence>MRHYLQRGLLLLWLLSLTACGDDRVDLNVTGVDYAGQGIRYYYVVDPSDNSNRGGGESIGPYSAGGIMCCYSVPQKWHEGLSVDVVVSYPLEGDTTDERSASLARREAEGKLNETIHVEIPEYETPAEGTLWVQFLPDKQARVVVSNLSPDHEDFPGEVKGWPVPSDEYRTKLIDRELRSVKQRLERNRRNLNELEETPEETLKKFWGSFERTRTRSLEQYSGYEDPRFQKMVKSYLEKYIKDDQKRIDDLEEASSLSDFPRRA</sequence>
<dbReference type="RefSeq" id="WP_019951484.1">
    <property type="nucleotide sequence ID" value="NZ_JBHLVX010000055.1"/>
</dbReference>
<dbReference type="Proteomes" id="UP001589814">
    <property type="component" value="Unassembled WGS sequence"/>
</dbReference>
<evidence type="ECO:0000313" key="2">
    <source>
        <dbReference type="EMBL" id="MFC0269271.1"/>
    </source>
</evidence>
<gene>
    <name evidence="2" type="ORF">ACFFHW_14975</name>
</gene>
<dbReference type="InterPro" id="IPR021733">
    <property type="entry name" value="DUF3304"/>
</dbReference>
<comment type="caution">
    <text evidence="2">The sequence shown here is derived from an EMBL/GenBank/DDBJ whole genome shotgun (WGS) entry which is preliminary data.</text>
</comment>
<feature type="chain" id="PRO_5047499047" evidence="1">
    <location>
        <begin position="22"/>
        <end position="264"/>
    </location>
</feature>